<proteinExistence type="predicted"/>
<dbReference type="AlphaFoldDB" id="A0A2H0V303"/>
<dbReference type="Proteomes" id="UP000228626">
    <property type="component" value="Unassembled WGS sequence"/>
</dbReference>
<accession>A0A2H0V303</accession>
<dbReference type="CDD" id="cd05403">
    <property type="entry name" value="NT_KNTase_like"/>
    <property type="match status" value="1"/>
</dbReference>
<dbReference type="InterPro" id="IPR043519">
    <property type="entry name" value="NT_sf"/>
</dbReference>
<dbReference type="EMBL" id="PFAR01000011">
    <property type="protein sequence ID" value="PIR93428.1"/>
    <property type="molecule type" value="Genomic_DNA"/>
</dbReference>
<evidence type="ECO:0000313" key="2">
    <source>
        <dbReference type="Proteomes" id="UP000228626"/>
    </source>
</evidence>
<evidence type="ECO:0008006" key="3">
    <source>
        <dbReference type="Google" id="ProtNLM"/>
    </source>
</evidence>
<organism evidence="1 2">
    <name type="scientific">Candidatus Falkowbacteria bacterium CG10_big_fil_rev_8_21_14_0_10_43_10</name>
    <dbReference type="NCBI Taxonomy" id="1974567"/>
    <lineage>
        <taxon>Bacteria</taxon>
        <taxon>Candidatus Falkowiibacteriota</taxon>
    </lineage>
</organism>
<protein>
    <recommendedName>
        <fullName evidence="3">Polymerase nucleotidyl transferase domain-containing protein</fullName>
    </recommendedName>
</protein>
<gene>
    <name evidence="1" type="ORF">COT99_00740</name>
</gene>
<name>A0A2H0V303_9BACT</name>
<reference evidence="2" key="1">
    <citation type="submission" date="2017-09" db="EMBL/GenBank/DDBJ databases">
        <title>Depth-based differentiation of microbial function through sediment-hosted aquifers and enrichment of novel symbionts in the deep terrestrial subsurface.</title>
        <authorList>
            <person name="Probst A.J."/>
            <person name="Ladd B."/>
            <person name="Jarett J.K."/>
            <person name="Geller-Mcgrath D.E."/>
            <person name="Sieber C.M.K."/>
            <person name="Emerson J.B."/>
            <person name="Anantharaman K."/>
            <person name="Thomas B.C."/>
            <person name="Malmstrom R."/>
            <person name="Stieglmeier M."/>
            <person name="Klingl A."/>
            <person name="Woyke T."/>
            <person name="Ryan C.M."/>
            <person name="Banfield J.F."/>
        </authorList>
    </citation>
    <scope>NUCLEOTIDE SEQUENCE [LARGE SCALE GENOMIC DNA]</scope>
</reference>
<comment type="caution">
    <text evidence="1">The sequence shown here is derived from an EMBL/GenBank/DDBJ whole genome shotgun (WGS) entry which is preliminary data.</text>
</comment>
<evidence type="ECO:0000313" key="1">
    <source>
        <dbReference type="EMBL" id="PIR93428.1"/>
    </source>
</evidence>
<dbReference type="SUPFAM" id="SSF81301">
    <property type="entry name" value="Nucleotidyltransferase"/>
    <property type="match status" value="1"/>
</dbReference>
<sequence>MLASTLASLRDIKFDLDRDSNVDFNHDFCFSRADLDAAIIKTLTFFDIFDYPLTDWEIYKYLWVGESVKKAFGYNEVKNALERGLPGTGREQGFYFLSGPPSPPAGGFGEAIRREIVAVRKQRQIISRKKFRRARRIIKLLGTLPFIRMIAVCNSLAYDNAREDSDIDLFIITAKGKIWTARFYAVILLKLLRLRPTAKTKKDKICLNFFISEGSLNLQPLMIQNDIYFIYWLKQLLPIYGRPGIFLDFMKRNELAGKYINNGAPNVFYNKRKVKNSVLLEGLKCMLEVSSGWAWLESLLKWAQIKIMPQYLLDKAGRGTEVVINDNALKFHIDDRRAEFRDKWQQVS</sequence>